<comment type="caution">
    <text evidence="8">The sequence shown here is derived from an EMBL/GenBank/DDBJ whole genome shotgun (WGS) entry which is preliminary data.</text>
</comment>
<feature type="transmembrane region" description="Helical" evidence="5">
    <location>
        <begin position="32"/>
        <end position="50"/>
    </location>
</feature>
<dbReference type="Pfam" id="PF00361">
    <property type="entry name" value="Proton_antipo_M"/>
    <property type="match status" value="1"/>
</dbReference>
<evidence type="ECO:0000259" key="7">
    <source>
        <dbReference type="Pfam" id="PF00662"/>
    </source>
</evidence>
<dbReference type="AlphaFoldDB" id="A0A202E576"/>
<dbReference type="GO" id="GO:0015990">
    <property type="term" value="P:electron transport coupled proton transport"/>
    <property type="evidence" value="ECO:0007669"/>
    <property type="project" value="TreeGrafter"/>
</dbReference>
<dbReference type="GO" id="GO:0008137">
    <property type="term" value="F:NADH dehydrogenase (ubiquinone) activity"/>
    <property type="evidence" value="ECO:0007669"/>
    <property type="project" value="InterPro"/>
</dbReference>
<reference evidence="8 9" key="1">
    <citation type="submission" date="2017-02" db="EMBL/GenBank/DDBJ databases">
        <title>Natronthermophilus aegyptiacus gen. nov.,sp. nov., an aerobic, extremely halophilic alkalithermophilic archaeon isolated from the athalassohaline Wadi An Natrun, Egypt.</title>
        <authorList>
            <person name="Zhao B."/>
        </authorList>
    </citation>
    <scope>NUCLEOTIDE SEQUENCE [LARGE SCALE GENOMIC DNA]</scope>
    <source>
        <strain evidence="8 9">CGMCC 1.3597</strain>
    </source>
</reference>
<dbReference type="PANTHER" id="PTHR42829">
    <property type="entry name" value="NADH-UBIQUINONE OXIDOREDUCTASE CHAIN 5"/>
    <property type="match status" value="1"/>
</dbReference>
<feature type="transmembrane region" description="Helical" evidence="5">
    <location>
        <begin position="98"/>
        <end position="115"/>
    </location>
</feature>
<feature type="transmembrane region" description="Helical" evidence="5">
    <location>
        <begin position="230"/>
        <end position="249"/>
    </location>
</feature>
<feature type="transmembrane region" description="Helical" evidence="5">
    <location>
        <begin position="255"/>
        <end position="278"/>
    </location>
</feature>
<dbReference type="GO" id="GO:0042773">
    <property type="term" value="P:ATP synthesis coupled electron transport"/>
    <property type="evidence" value="ECO:0007669"/>
    <property type="project" value="InterPro"/>
</dbReference>
<dbReference type="GO" id="GO:0016020">
    <property type="term" value="C:membrane"/>
    <property type="evidence" value="ECO:0007669"/>
    <property type="project" value="UniProtKB-SubCell"/>
</dbReference>
<evidence type="ECO:0000256" key="3">
    <source>
        <dbReference type="ARBA" id="ARBA00022989"/>
    </source>
</evidence>
<feature type="transmembrane region" description="Helical" evidence="5">
    <location>
        <begin position="193"/>
        <end position="218"/>
    </location>
</feature>
<accession>A0A202E576</accession>
<keyword evidence="2 5" id="KW-0812">Transmembrane</keyword>
<keyword evidence="4 5" id="KW-0472">Membrane</keyword>
<dbReference type="InterPro" id="IPR001750">
    <property type="entry name" value="ND/Mrp_TM"/>
</dbReference>
<dbReference type="RefSeq" id="WP_087714996.1">
    <property type="nucleotide sequence ID" value="NZ_MWPH01000003.1"/>
</dbReference>
<feature type="transmembrane region" description="Helical" evidence="5">
    <location>
        <begin position="347"/>
        <end position="366"/>
    </location>
</feature>
<organism evidence="8 9">
    <name type="scientific">Natronolimnobius baerhuensis</name>
    <dbReference type="NCBI Taxonomy" id="253108"/>
    <lineage>
        <taxon>Archaea</taxon>
        <taxon>Methanobacteriati</taxon>
        <taxon>Methanobacteriota</taxon>
        <taxon>Stenosarchaea group</taxon>
        <taxon>Halobacteria</taxon>
        <taxon>Halobacteriales</taxon>
        <taxon>Natrialbaceae</taxon>
        <taxon>Natronolimnobius</taxon>
    </lineage>
</organism>
<feature type="transmembrane region" description="Helical" evidence="5">
    <location>
        <begin position="155"/>
        <end position="173"/>
    </location>
</feature>
<dbReference type="InterPro" id="IPR003945">
    <property type="entry name" value="NU5C-like"/>
</dbReference>
<dbReference type="EMBL" id="MWPH01000003">
    <property type="protein sequence ID" value="OVE83348.1"/>
    <property type="molecule type" value="Genomic_DNA"/>
</dbReference>
<name>A0A202E576_9EURY</name>
<keyword evidence="3 5" id="KW-1133">Transmembrane helix</keyword>
<evidence type="ECO:0000256" key="5">
    <source>
        <dbReference type="SAM" id="Phobius"/>
    </source>
</evidence>
<evidence type="ECO:0000256" key="2">
    <source>
        <dbReference type="ARBA" id="ARBA00022692"/>
    </source>
</evidence>
<feature type="transmembrane region" description="Helical" evidence="5">
    <location>
        <begin position="404"/>
        <end position="424"/>
    </location>
</feature>
<feature type="transmembrane region" description="Helical" evidence="5">
    <location>
        <begin position="290"/>
        <end position="311"/>
    </location>
</feature>
<evidence type="ECO:0000313" key="8">
    <source>
        <dbReference type="EMBL" id="OVE83348.1"/>
    </source>
</evidence>
<feature type="domain" description="NADH:quinone oxidoreductase/Mrp antiporter transmembrane" evidence="6">
    <location>
        <begin position="115"/>
        <end position="387"/>
    </location>
</feature>
<dbReference type="PANTHER" id="PTHR42829:SF1">
    <property type="entry name" value="INORGANIC CARBON TRANSPORTER SUBUNIT DABB-RELATED"/>
    <property type="match status" value="1"/>
</dbReference>
<feature type="transmembrane region" description="Helical" evidence="5">
    <location>
        <begin position="372"/>
        <end position="392"/>
    </location>
</feature>
<dbReference type="InterPro" id="IPR001516">
    <property type="entry name" value="Proton_antipo_N"/>
</dbReference>
<protein>
    <submittedName>
        <fullName evidence="8">Oxidoreductase</fullName>
    </submittedName>
</protein>
<dbReference type="GO" id="GO:0003954">
    <property type="term" value="F:NADH dehydrogenase activity"/>
    <property type="evidence" value="ECO:0007669"/>
    <property type="project" value="TreeGrafter"/>
</dbReference>
<gene>
    <name evidence="8" type="ORF">B2G88_12845</name>
</gene>
<evidence type="ECO:0000256" key="1">
    <source>
        <dbReference type="ARBA" id="ARBA00004141"/>
    </source>
</evidence>
<evidence type="ECO:0000313" key="9">
    <source>
        <dbReference type="Proteomes" id="UP000196084"/>
    </source>
</evidence>
<keyword evidence="9" id="KW-1185">Reference proteome</keyword>
<proteinExistence type="predicted"/>
<evidence type="ECO:0000259" key="6">
    <source>
        <dbReference type="Pfam" id="PF00361"/>
    </source>
</evidence>
<comment type="subcellular location">
    <subcellularLocation>
        <location evidence="1">Membrane</location>
        <topology evidence="1">Multi-pass membrane protein</topology>
    </subcellularLocation>
</comment>
<dbReference type="OrthoDB" id="186623at2157"/>
<feature type="transmembrane region" description="Helical" evidence="5">
    <location>
        <begin position="56"/>
        <end position="77"/>
    </location>
</feature>
<feature type="domain" description="NADH-Ubiquinone oxidoreductase (complex I) chain 5 N-terminal" evidence="7">
    <location>
        <begin position="54"/>
        <end position="99"/>
    </location>
</feature>
<dbReference type="PRINTS" id="PR01434">
    <property type="entry name" value="NADHDHGNASE5"/>
</dbReference>
<dbReference type="Pfam" id="PF00662">
    <property type="entry name" value="Proton_antipo_N"/>
    <property type="match status" value="1"/>
</dbReference>
<dbReference type="Proteomes" id="UP000196084">
    <property type="component" value="Unassembled WGS sequence"/>
</dbReference>
<evidence type="ECO:0000256" key="4">
    <source>
        <dbReference type="ARBA" id="ARBA00023136"/>
    </source>
</evidence>
<sequence>MTVDNDSRDPDSVQLAETTSQPSSVIPRASTWSIWALFCLSVGVLALAALRGGEWAVSNVLVVDGLTAVMWVVVTFFSGIVHSYSRRYMAGDRDLELFYARVFGFTLVVMTMTAANHVALFAAAWLAMGLLMAALIGHVRDWTQARAAAALARRYFLASSALLAGSLGLLAWATGTTTISGILAQADELSMTVALVAVSALVLAALIQSALFPFHNWLLSSMTAPTPASALMHAGFVNAGGILLTRFAPVVTLEIAVMSAVVLIGAVSALLGQAMGLVQTDIKRKLGSSTIAQMGFMIMQCGLGFFAAAIAHLILHGFYKAYLFLSAGAAVEQTVPNKSKSTETGVSSVAISLLTAIGAGVVFATLTGKPLLAFDSGTILVLVVVLTTLTAARDILHRTVLSSALRVAAVPTVVLTAITGYALLYNAISAILSGVPMADAPTELTVAHFLALALFVGAYLATEFSWHRSSTRLYVFLLNRSQPDPSTVLTTKEEYNDV</sequence>
<feature type="transmembrane region" description="Helical" evidence="5">
    <location>
        <begin position="444"/>
        <end position="462"/>
    </location>
</feature>